<organism evidence="1">
    <name type="scientific">marine metagenome</name>
    <dbReference type="NCBI Taxonomy" id="408172"/>
    <lineage>
        <taxon>unclassified sequences</taxon>
        <taxon>metagenomes</taxon>
        <taxon>ecological metagenomes</taxon>
    </lineage>
</organism>
<reference evidence="1" key="1">
    <citation type="submission" date="2018-05" db="EMBL/GenBank/DDBJ databases">
        <authorList>
            <person name="Lanie J.A."/>
            <person name="Ng W.-L."/>
            <person name="Kazmierczak K.M."/>
            <person name="Andrzejewski T.M."/>
            <person name="Davidsen T.M."/>
            <person name="Wayne K.J."/>
            <person name="Tettelin H."/>
            <person name="Glass J.I."/>
            <person name="Rusch D."/>
            <person name="Podicherti R."/>
            <person name="Tsui H.-C.T."/>
            <person name="Winkler M.E."/>
        </authorList>
    </citation>
    <scope>NUCLEOTIDE SEQUENCE</scope>
</reference>
<proteinExistence type="predicted"/>
<evidence type="ECO:0000313" key="1">
    <source>
        <dbReference type="EMBL" id="SVC10595.1"/>
    </source>
</evidence>
<sequence>MEVKTMAIIMRSCKFYCILVIGGLFLISHLKASDSAKPDRKYVKE</sequence>
<protein>
    <submittedName>
        <fullName evidence="1">Uncharacterized protein</fullName>
    </submittedName>
</protein>
<dbReference type="AlphaFoldDB" id="A0A382JG14"/>
<accession>A0A382JG14</accession>
<dbReference type="EMBL" id="UINC01073879">
    <property type="protein sequence ID" value="SVC10595.1"/>
    <property type="molecule type" value="Genomic_DNA"/>
</dbReference>
<name>A0A382JG14_9ZZZZ</name>
<gene>
    <name evidence="1" type="ORF">METZ01_LOCUS263449</name>
</gene>
<feature type="non-terminal residue" evidence="1">
    <location>
        <position position="45"/>
    </location>
</feature>